<reference evidence="2" key="1">
    <citation type="submission" date="2023-06" db="EMBL/GenBank/DDBJ databases">
        <title>Survivors Of The Sea: Transcriptome response of Skeletonema marinoi to long-term dormancy.</title>
        <authorList>
            <person name="Pinder M.I.M."/>
            <person name="Kourtchenko O."/>
            <person name="Robertson E.K."/>
            <person name="Larsson T."/>
            <person name="Maumus F."/>
            <person name="Osuna-Cruz C.M."/>
            <person name="Vancaester E."/>
            <person name="Stenow R."/>
            <person name="Vandepoele K."/>
            <person name="Ploug H."/>
            <person name="Bruchert V."/>
            <person name="Godhe A."/>
            <person name="Topel M."/>
        </authorList>
    </citation>
    <scope>NUCLEOTIDE SEQUENCE</scope>
    <source>
        <strain evidence="2">R05AC</strain>
    </source>
</reference>
<dbReference type="AlphaFoldDB" id="A0AAD8YDL7"/>
<keyword evidence="1" id="KW-0732">Signal</keyword>
<accession>A0AAD8YDL7</accession>
<evidence type="ECO:0000256" key="1">
    <source>
        <dbReference type="SAM" id="SignalP"/>
    </source>
</evidence>
<sequence length="233" mass="25535">MMHTIAATTIAITAQLFLALSWITPTAATDVIGSVLGSSSCRLEQAECVCSPRTFTFRLNFNGSCDINTIQGNPGVNGTQCELRGFPTENEVEDKTPVEVASVDIQEVNVDVDGNQHWRWKRFEGPFYDGDTIEYTSMSDSLKSDEPLGEQDVPKGFFISFTGKNAGDEYLFHGIIWMYNLDNCDAEPITEGNAIGLFEVVEYTSAIPAFCPAVGLTSFELDGDLVANKVKME</sequence>
<dbReference type="Proteomes" id="UP001224775">
    <property type="component" value="Unassembled WGS sequence"/>
</dbReference>
<evidence type="ECO:0000313" key="3">
    <source>
        <dbReference type="Proteomes" id="UP001224775"/>
    </source>
</evidence>
<dbReference type="EMBL" id="JATAAI010000009">
    <property type="protein sequence ID" value="KAK1743527.1"/>
    <property type="molecule type" value="Genomic_DNA"/>
</dbReference>
<gene>
    <name evidence="2" type="ORF">QTG54_006148</name>
</gene>
<protein>
    <submittedName>
        <fullName evidence="2">Uncharacterized protein</fullName>
    </submittedName>
</protein>
<feature type="chain" id="PRO_5041944938" evidence="1">
    <location>
        <begin position="29"/>
        <end position="233"/>
    </location>
</feature>
<keyword evidence="3" id="KW-1185">Reference proteome</keyword>
<evidence type="ECO:0000313" key="2">
    <source>
        <dbReference type="EMBL" id="KAK1743527.1"/>
    </source>
</evidence>
<name>A0AAD8YDL7_9STRA</name>
<proteinExistence type="predicted"/>
<organism evidence="2 3">
    <name type="scientific">Skeletonema marinoi</name>
    <dbReference type="NCBI Taxonomy" id="267567"/>
    <lineage>
        <taxon>Eukaryota</taxon>
        <taxon>Sar</taxon>
        <taxon>Stramenopiles</taxon>
        <taxon>Ochrophyta</taxon>
        <taxon>Bacillariophyta</taxon>
        <taxon>Coscinodiscophyceae</taxon>
        <taxon>Thalassiosirophycidae</taxon>
        <taxon>Thalassiosirales</taxon>
        <taxon>Skeletonemataceae</taxon>
        <taxon>Skeletonema</taxon>
        <taxon>Skeletonema marinoi-dohrnii complex</taxon>
    </lineage>
</organism>
<comment type="caution">
    <text evidence="2">The sequence shown here is derived from an EMBL/GenBank/DDBJ whole genome shotgun (WGS) entry which is preliminary data.</text>
</comment>
<feature type="signal peptide" evidence="1">
    <location>
        <begin position="1"/>
        <end position="28"/>
    </location>
</feature>